<dbReference type="PROSITE" id="PS00086">
    <property type="entry name" value="CYTOCHROME_P450"/>
    <property type="match status" value="1"/>
</dbReference>
<dbReference type="Gene3D" id="1.10.630.10">
    <property type="entry name" value="Cytochrome P450"/>
    <property type="match status" value="1"/>
</dbReference>
<dbReference type="Proteomes" id="UP000649289">
    <property type="component" value="Unassembled WGS sequence"/>
</dbReference>
<sequence length="344" mass="37196">MVRLDGHGPWLASTPDLVKQVLTDPDRFDFPGDVSRSGDLSGSVGDTRSGHTVFAPLTPDRVALGSETFDEQWQRAVEAHPADHVSFDAMELLRRPVARSTTAAVLPAIDEQQRNAIGDLVLGWIDALGPVISSRRPPRRWSRRRRGETRARLALEAALDGLPGRGQSAAELSAMLAAGIQVPIAAGAFLLAWLGSHEGGDVDPVHVAWETIRLTPPTWITARVTSRLVELGGQEVPANSLVLVSPLLLGRHPDLVPGDPETITHFDPDRWRAEGRRPGAWLPFGAGPHACPGRNLGMAQLVSLARWGLGREIILSEPATIDQSRGIFPSPCRFTAAPRREPPT</sequence>
<accession>A0ABR8MLC3</accession>
<dbReference type="InterPro" id="IPR001128">
    <property type="entry name" value="Cyt_P450"/>
</dbReference>
<evidence type="ECO:0000313" key="5">
    <source>
        <dbReference type="Proteomes" id="UP000649289"/>
    </source>
</evidence>
<keyword evidence="3" id="KW-0479">Metal-binding</keyword>
<reference evidence="4 5" key="1">
    <citation type="submission" date="2020-09" db="EMBL/GenBank/DDBJ databases">
        <title>novel species in genus Nocardioides.</title>
        <authorList>
            <person name="Zhang G."/>
        </authorList>
    </citation>
    <scope>NUCLEOTIDE SEQUENCE [LARGE SCALE GENOMIC DNA]</scope>
    <source>
        <strain evidence="4 5">19197</strain>
    </source>
</reference>
<dbReference type="PANTHER" id="PTHR24305:SF166">
    <property type="entry name" value="CYTOCHROME P450 12A4, MITOCHONDRIAL-RELATED"/>
    <property type="match status" value="1"/>
</dbReference>
<proteinExistence type="inferred from homology"/>
<comment type="similarity">
    <text evidence="2 3">Belongs to the cytochrome P450 family.</text>
</comment>
<organism evidence="4 5">
    <name type="scientific">Nocardioides hwasunensis</name>
    <dbReference type="NCBI Taxonomy" id="397258"/>
    <lineage>
        <taxon>Bacteria</taxon>
        <taxon>Bacillati</taxon>
        <taxon>Actinomycetota</taxon>
        <taxon>Actinomycetes</taxon>
        <taxon>Propionibacteriales</taxon>
        <taxon>Nocardioidaceae</taxon>
        <taxon>Nocardioides</taxon>
    </lineage>
</organism>
<comment type="cofactor">
    <cofactor evidence="1">
        <name>heme</name>
        <dbReference type="ChEBI" id="CHEBI:30413"/>
    </cofactor>
</comment>
<keyword evidence="3" id="KW-0503">Monooxygenase</keyword>
<name>A0ABR8MLC3_9ACTN</name>
<keyword evidence="5" id="KW-1185">Reference proteome</keyword>
<gene>
    <name evidence="4" type="ORF">IEZ25_19570</name>
</gene>
<evidence type="ECO:0000313" key="4">
    <source>
        <dbReference type="EMBL" id="MBD3916824.1"/>
    </source>
</evidence>
<protein>
    <submittedName>
        <fullName evidence="4">Cytochrome P450</fullName>
    </submittedName>
</protein>
<evidence type="ECO:0000256" key="2">
    <source>
        <dbReference type="ARBA" id="ARBA00010617"/>
    </source>
</evidence>
<evidence type="ECO:0000256" key="3">
    <source>
        <dbReference type="RuleBase" id="RU000461"/>
    </source>
</evidence>
<dbReference type="SUPFAM" id="SSF48264">
    <property type="entry name" value="Cytochrome P450"/>
    <property type="match status" value="1"/>
</dbReference>
<dbReference type="InterPro" id="IPR036396">
    <property type="entry name" value="Cyt_P450_sf"/>
</dbReference>
<dbReference type="InterPro" id="IPR050121">
    <property type="entry name" value="Cytochrome_P450_monoxygenase"/>
</dbReference>
<keyword evidence="3" id="KW-0408">Iron</keyword>
<keyword evidence="3" id="KW-0349">Heme</keyword>
<dbReference type="EMBL" id="JACXYY010000009">
    <property type="protein sequence ID" value="MBD3916824.1"/>
    <property type="molecule type" value="Genomic_DNA"/>
</dbReference>
<dbReference type="InterPro" id="IPR017972">
    <property type="entry name" value="Cyt_P450_CS"/>
</dbReference>
<dbReference type="Pfam" id="PF00067">
    <property type="entry name" value="p450"/>
    <property type="match status" value="1"/>
</dbReference>
<keyword evidence="3" id="KW-0560">Oxidoreductase</keyword>
<evidence type="ECO:0000256" key="1">
    <source>
        <dbReference type="ARBA" id="ARBA00001971"/>
    </source>
</evidence>
<comment type="caution">
    <text evidence="4">The sequence shown here is derived from an EMBL/GenBank/DDBJ whole genome shotgun (WGS) entry which is preliminary data.</text>
</comment>
<dbReference type="CDD" id="cd00302">
    <property type="entry name" value="cytochrome_P450"/>
    <property type="match status" value="1"/>
</dbReference>
<dbReference type="PANTHER" id="PTHR24305">
    <property type="entry name" value="CYTOCHROME P450"/>
    <property type="match status" value="1"/>
</dbReference>
<dbReference type="RefSeq" id="WP_191201156.1">
    <property type="nucleotide sequence ID" value="NZ_BAAAPA010000001.1"/>
</dbReference>